<gene>
    <name evidence="2" type="ORF">WMY93_032627</name>
</gene>
<evidence type="ECO:0000313" key="2">
    <source>
        <dbReference type="EMBL" id="KAK7880713.1"/>
    </source>
</evidence>
<evidence type="ECO:0000313" key="3">
    <source>
        <dbReference type="Proteomes" id="UP001460270"/>
    </source>
</evidence>
<name>A0AAW0MNH6_9GOBI</name>
<feature type="region of interest" description="Disordered" evidence="1">
    <location>
        <begin position="1"/>
        <end position="78"/>
    </location>
</feature>
<keyword evidence="3" id="KW-1185">Reference proteome</keyword>
<feature type="compositionally biased region" description="Pro residues" evidence="1">
    <location>
        <begin position="1"/>
        <end position="13"/>
    </location>
</feature>
<feature type="region of interest" description="Disordered" evidence="1">
    <location>
        <begin position="170"/>
        <end position="191"/>
    </location>
</feature>
<feature type="compositionally biased region" description="Pro residues" evidence="1">
    <location>
        <begin position="51"/>
        <end position="68"/>
    </location>
</feature>
<dbReference type="AlphaFoldDB" id="A0AAW0MNH6"/>
<organism evidence="2 3">
    <name type="scientific">Mugilogobius chulae</name>
    <name type="common">yellowstripe goby</name>
    <dbReference type="NCBI Taxonomy" id="88201"/>
    <lineage>
        <taxon>Eukaryota</taxon>
        <taxon>Metazoa</taxon>
        <taxon>Chordata</taxon>
        <taxon>Craniata</taxon>
        <taxon>Vertebrata</taxon>
        <taxon>Euteleostomi</taxon>
        <taxon>Actinopterygii</taxon>
        <taxon>Neopterygii</taxon>
        <taxon>Teleostei</taxon>
        <taxon>Neoteleostei</taxon>
        <taxon>Acanthomorphata</taxon>
        <taxon>Gobiaria</taxon>
        <taxon>Gobiiformes</taxon>
        <taxon>Gobioidei</taxon>
        <taxon>Gobiidae</taxon>
        <taxon>Gobionellinae</taxon>
        <taxon>Mugilogobius</taxon>
    </lineage>
</organism>
<reference evidence="3" key="1">
    <citation type="submission" date="2024-04" db="EMBL/GenBank/DDBJ databases">
        <title>Salinicola lusitanus LLJ914,a marine bacterium isolated from the Okinawa Trough.</title>
        <authorList>
            <person name="Li J."/>
        </authorList>
    </citation>
    <scope>NUCLEOTIDE SEQUENCE [LARGE SCALE GENOMIC DNA]</scope>
</reference>
<evidence type="ECO:0000256" key="1">
    <source>
        <dbReference type="SAM" id="MobiDB-lite"/>
    </source>
</evidence>
<proteinExistence type="predicted"/>
<dbReference type="EMBL" id="JBBPFD010000056">
    <property type="protein sequence ID" value="KAK7880713.1"/>
    <property type="molecule type" value="Genomic_DNA"/>
</dbReference>
<comment type="caution">
    <text evidence="2">The sequence shown here is derived from an EMBL/GenBank/DDBJ whole genome shotgun (WGS) entry which is preliminary data.</text>
</comment>
<sequence>MPPPPPPPPPPPCGESDQSQRSSRQSLSNQSACQTDLTPSPGSAPSALPLTLPPAPPPPPCRTTPPLPGSGAPTVIFSSGLAEGPLKLFSVKIKKPDPDQVPDAGVELGRPEAPVRSTERCSTTSTTSPSCSELKQWEHLRIWFKTKAQGPAVDLTLSRQKILKTVSKVSAAGGQPSKKPGHPRWEKAGDRAATPCCRAIHDCSLQPVSEQDTSVLHLQSHSKT</sequence>
<feature type="compositionally biased region" description="Low complexity" evidence="1">
    <location>
        <begin position="16"/>
        <end position="50"/>
    </location>
</feature>
<accession>A0AAW0MNH6</accession>
<feature type="region of interest" description="Disordered" evidence="1">
    <location>
        <begin position="95"/>
        <end position="128"/>
    </location>
</feature>
<dbReference type="Proteomes" id="UP001460270">
    <property type="component" value="Unassembled WGS sequence"/>
</dbReference>
<protein>
    <submittedName>
        <fullName evidence="2">Uncharacterized protein</fullName>
    </submittedName>
</protein>